<dbReference type="GO" id="GO:0005979">
    <property type="term" value="P:regulation of glycogen biosynthetic process"/>
    <property type="evidence" value="ECO:0007669"/>
    <property type="project" value="TreeGrafter"/>
</dbReference>
<dbReference type="OrthoDB" id="1881at2759"/>
<dbReference type="InterPro" id="IPR005036">
    <property type="entry name" value="CBM21_dom"/>
</dbReference>
<dbReference type="PROSITE" id="PS51159">
    <property type="entry name" value="CBM21"/>
    <property type="match status" value="1"/>
</dbReference>
<evidence type="ECO:0000256" key="1">
    <source>
        <dbReference type="SAM" id="MobiDB-lite"/>
    </source>
</evidence>
<organism evidence="3 4">
    <name type="scientific">Catenaria anguillulae PL171</name>
    <dbReference type="NCBI Taxonomy" id="765915"/>
    <lineage>
        <taxon>Eukaryota</taxon>
        <taxon>Fungi</taxon>
        <taxon>Fungi incertae sedis</taxon>
        <taxon>Blastocladiomycota</taxon>
        <taxon>Blastocladiomycetes</taxon>
        <taxon>Blastocladiales</taxon>
        <taxon>Catenariaceae</taxon>
        <taxon>Catenaria</taxon>
    </lineage>
</organism>
<dbReference type="InterPro" id="IPR038175">
    <property type="entry name" value="CBM21_dom_sf"/>
</dbReference>
<feature type="region of interest" description="Disordered" evidence="1">
    <location>
        <begin position="1"/>
        <end position="37"/>
    </location>
</feature>
<accession>A0A1Y2HXI6</accession>
<dbReference type="Gene3D" id="2.60.40.2440">
    <property type="entry name" value="Carbohydrate binding type-21 domain"/>
    <property type="match status" value="1"/>
</dbReference>
<reference evidence="3 4" key="1">
    <citation type="submission" date="2016-07" db="EMBL/GenBank/DDBJ databases">
        <title>Pervasive Adenine N6-methylation of Active Genes in Fungi.</title>
        <authorList>
            <consortium name="DOE Joint Genome Institute"/>
            <person name="Mondo S.J."/>
            <person name="Dannebaum R.O."/>
            <person name="Kuo R.C."/>
            <person name="Labutti K."/>
            <person name="Haridas S."/>
            <person name="Kuo A."/>
            <person name="Salamov A."/>
            <person name="Ahrendt S.R."/>
            <person name="Lipzen A."/>
            <person name="Sullivan W."/>
            <person name="Andreopoulos W.B."/>
            <person name="Clum A."/>
            <person name="Lindquist E."/>
            <person name="Daum C."/>
            <person name="Ramamoorthy G.K."/>
            <person name="Gryganskyi A."/>
            <person name="Culley D."/>
            <person name="Magnuson J.K."/>
            <person name="James T.Y."/>
            <person name="O'Malley M.A."/>
            <person name="Stajich J.E."/>
            <person name="Spatafora J.W."/>
            <person name="Visel A."/>
            <person name="Grigoriev I.V."/>
        </authorList>
    </citation>
    <scope>NUCLEOTIDE SEQUENCE [LARGE SCALE GENOMIC DNA]</scope>
    <source>
        <strain evidence="3 4">PL171</strain>
    </source>
</reference>
<dbReference type="InterPro" id="IPR050782">
    <property type="entry name" value="PP1_regulatory_subunit_3"/>
</dbReference>
<dbReference type="AlphaFoldDB" id="A0A1Y2HXI6"/>
<feature type="non-terminal residue" evidence="3">
    <location>
        <position position="1"/>
    </location>
</feature>
<dbReference type="GO" id="GO:0008157">
    <property type="term" value="F:protein phosphatase 1 binding"/>
    <property type="evidence" value="ECO:0007669"/>
    <property type="project" value="TreeGrafter"/>
</dbReference>
<gene>
    <name evidence="3" type="ORF">BCR44DRAFT_1428266</name>
</gene>
<name>A0A1Y2HXI6_9FUNG</name>
<dbReference type="PANTHER" id="PTHR12307:SF36">
    <property type="entry name" value="GLYCOGEN-BINDING SUBUNIT 76A"/>
    <property type="match status" value="1"/>
</dbReference>
<evidence type="ECO:0000259" key="2">
    <source>
        <dbReference type="PROSITE" id="PS51159"/>
    </source>
</evidence>
<dbReference type="GO" id="GO:2001069">
    <property type="term" value="F:glycogen binding"/>
    <property type="evidence" value="ECO:0007669"/>
    <property type="project" value="TreeGrafter"/>
</dbReference>
<sequence>RRRRPAVQPGLGVSQERMERDQHVQQQPAMSSDESETQVPRLAYFPACAPVARAPCPWDTVVVEGIQLVVGVCPTPLLPRVPCTTTTAKATDRVRVSGTVLVKNVAFEKRVSLRATVDFWRTHTDIECHYVGPAEDAAGFDRFRFDLELTEHLGLMPNVDAHATVYFCVHYEYFVQEVVSSGPGSSPDGGFASGHVDRSSSVVSRWESAWDNNSGANYEVVVKRREGHRPSLESEIEEGGAITPCASPVPGAAGSPPKRAAQGVPPTSIEIAALNICSLRERSGCHLAE</sequence>
<dbReference type="PANTHER" id="PTHR12307">
    <property type="entry name" value="PROTEIN PHOSPHATASE 1 REGULATORY SUBUNIT"/>
    <property type="match status" value="1"/>
</dbReference>
<dbReference type="EMBL" id="MCFL01000008">
    <property type="protein sequence ID" value="ORZ38443.1"/>
    <property type="molecule type" value="Genomic_DNA"/>
</dbReference>
<protein>
    <submittedName>
        <fullName evidence="3">Putative phosphatase regulatory subunit-domain-containing protein</fullName>
    </submittedName>
</protein>
<feature type="region of interest" description="Disordered" evidence="1">
    <location>
        <begin position="229"/>
        <end position="264"/>
    </location>
</feature>
<dbReference type="STRING" id="765915.A0A1Y2HXI6"/>
<evidence type="ECO:0000313" key="4">
    <source>
        <dbReference type="Proteomes" id="UP000193411"/>
    </source>
</evidence>
<feature type="domain" description="CBM21" evidence="2">
    <location>
        <begin position="76"/>
        <end position="221"/>
    </location>
</feature>
<dbReference type="Proteomes" id="UP000193411">
    <property type="component" value="Unassembled WGS sequence"/>
</dbReference>
<proteinExistence type="predicted"/>
<keyword evidence="4" id="KW-1185">Reference proteome</keyword>
<feature type="compositionally biased region" description="Low complexity" evidence="1">
    <location>
        <begin position="244"/>
        <end position="257"/>
    </location>
</feature>
<dbReference type="GO" id="GO:0000164">
    <property type="term" value="C:protein phosphatase type 1 complex"/>
    <property type="evidence" value="ECO:0007669"/>
    <property type="project" value="TreeGrafter"/>
</dbReference>
<dbReference type="Pfam" id="PF03370">
    <property type="entry name" value="CBM_21"/>
    <property type="match status" value="1"/>
</dbReference>
<evidence type="ECO:0000313" key="3">
    <source>
        <dbReference type="EMBL" id="ORZ38443.1"/>
    </source>
</evidence>
<comment type="caution">
    <text evidence="3">The sequence shown here is derived from an EMBL/GenBank/DDBJ whole genome shotgun (WGS) entry which is preliminary data.</text>
</comment>